<sequence>MGSNPKFVPEIGPDGLPKEAPVISYTEQKIEAEQLQLKNIRAAELFTRYIEENYSKIRDVERELANLGMEMKLTSGSKKAEASTEKIREAKLKEEHAHKACYFYALLLTIFPAACMAWESASKAVRDEEEIKRNLCEDLSKLVEESNNTQLSRLEELKRRLEAMNPNRQSTSLHSAGRSSSLDGAIQNGFPVSSTRESNGGSAGNVPDQNNGQKVPVSNELKPKPPTEGEQRNKKKVNLRGKGIGAVPKTWSSTPDWTGSGFDVDGRT</sequence>
<evidence type="ECO:0000256" key="1">
    <source>
        <dbReference type="SAM" id="MobiDB-lite"/>
    </source>
</evidence>
<evidence type="ECO:0000313" key="3">
    <source>
        <dbReference type="Proteomes" id="UP001189624"/>
    </source>
</evidence>
<dbReference type="PANTHER" id="PTHR35315:SF1">
    <property type="entry name" value="RAB6-INTERACTING GOLGIN"/>
    <property type="match status" value="1"/>
</dbReference>
<feature type="compositionally biased region" description="Polar residues" evidence="1">
    <location>
        <begin position="166"/>
        <end position="182"/>
    </location>
</feature>
<dbReference type="Proteomes" id="UP001189624">
    <property type="component" value="Chromosome 4"/>
</dbReference>
<feature type="region of interest" description="Disordered" evidence="1">
    <location>
        <begin position="165"/>
        <end position="268"/>
    </location>
</feature>
<dbReference type="EMBL" id="OY731401">
    <property type="protein sequence ID" value="CAJ1952600.1"/>
    <property type="molecule type" value="Genomic_DNA"/>
</dbReference>
<evidence type="ECO:0000313" key="2">
    <source>
        <dbReference type="EMBL" id="CAJ1952600.1"/>
    </source>
</evidence>
<feature type="compositionally biased region" description="Basic and acidic residues" evidence="1">
    <location>
        <begin position="221"/>
        <end position="232"/>
    </location>
</feature>
<reference evidence="2" key="1">
    <citation type="submission" date="2023-10" db="EMBL/GenBank/DDBJ databases">
        <authorList>
            <person name="Domelevo Entfellner J.-B."/>
        </authorList>
    </citation>
    <scope>NUCLEOTIDE SEQUENCE</scope>
</reference>
<dbReference type="Gramene" id="rna-AYBTSS11_LOCUS15382">
    <property type="protein sequence ID" value="CAJ1952600.1"/>
    <property type="gene ID" value="gene-AYBTSS11_LOCUS15382"/>
</dbReference>
<dbReference type="PANTHER" id="PTHR35315">
    <property type="entry name" value="ACI13"/>
    <property type="match status" value="1"/>
</dbReference>
<proteinExistence type="predicted"/>
<protein>
    <submittedName>
        <fullName evidence="2">Uncharacterized protein</fullName>
    </submittedName>
</protein>
<keyword evidence="3" id="KW-1185">Reference proteome</keyword>
<gene>
    <name evidence="2" type="ORF">AYBTSS11_LOCUS15382</name>
</gene>
<organism evidence="2 3">
    <name type="scientific">Sphenostylis stenocarpa</name>
    <dbReference type="NCBI Taxonomy" id="92480"/>
    <lineage>
        <taxon>Eukaryota</taxon>
        <taxon>Viridiplantae</taxon>
        <taxon>Streptophyta</taxon>
        <taxon>Embryophyta</taxon>
        <taxon>Tracheophyta</taxon>
        <taxon>Spermatophyta</taxon>
        <taxon>Magnoliopsida</taxon>
        <taxon>eudicotyledons</taxon>
        <taxon>Gunneridae</taxon>
        <taxon>Pentapetalae</taxon>
        <taxon>rosids</taxon>
        <taxon>fabids</taxon>
        <taxon>Fabales</taxon>
        <taxon>Fabaceae</taxon>
        <taxon>Papilionoideae</taxon>
        <taxon>50 kb inversion clade</taxon>
        <taxon>NPAAA clade</taxon>
        <taxon>indigoferoid/millettioid clade</taxon>
        <taxon>Phaseoleae</taxon>
        <taxon>Sphenostylis</taxon>
    </lineage>
</organism>
<feature type="compositionally biased region" description="Polar residues" evidence="1">
    <location>
        <begin position="190"/>
        <end position="200"/>
    </location>
</feature>
<dbReference type="AlphaFoldDB" id="A0AA86SPI8"/>
<accession>A0AA86SPI8</accession>
<name>A0AA86SPI8_9FABA</name>